<dbReference type="Gene3D" id="3.30.70.2390">
    <property type="match status" value="1"/>
</dbReference>
<protein>
    <recommendedName>
        <fullName evidence="3">LytR/CpsA/Psr regulator C-terminal domain-containing protein</fullName>
    </recommendedName>
</protein>
<keyword evidence="2" id="KW-0812">Transmembrane</keyword>
<sequence length="184" mass="18330">MAPEPLDSFDNLPADSPRRGVHRGPRPRGRGWVAFGWAALATGVLVALGVLGLLVVNNGFQLTPGASSTTAATDALPSATATPTVEPTVDPQATVTILNGTNTEGLATRAGERATADGWSVGAEANASSTDVTVSTVYYSDAASEAAAKGLAASLGGIATALSDQFQGASLTAVLGTDYTDVAG</sequence>
<accession>A0A3E0WA03</accession>
<dbReference type="Proteomes" id="UP000257080">
    <property type="component" value="Unassembled WGS sequence"/>
</dbReference>
<evidence type="ECO:0000313" key="5">
    <source>
        <dbReference type="Proteomes" id="UP000257080"/>
    </source>
</evidence>
<gene>
    <name evidence="4" type="ORF">B7R25_11815</name>
</gene>
<dbReference type="InterPro" id="IPR027381">
    <property type="entry name" value="LytR/CpsA/Psr_C"/>
</dbReference>
<name>A0A3E0WA03_9MICO</name>
<keyword evidence="2" id="KW-0472">Membrane</keyword>
<comment type="caution">
    <text evidence="4">The sequence shown here is derived from an EMBL/GenBank/DDBJ whole genome shotgun (WGS) entry which is preliminary data.</text>
</comment>
<dbReference type="AlphaFoldDB" id="A0A3E0WA03"/>
<feature type="domain" description="LytR/CpsA/Psr regulator C-terminal" evidence="3">
    <location>
        <begin position="92"/>
        <end position="179"/>
    </location>
</feature>
<evidence type="ECO:0000256" key="1">
    <source>
        <dbReference type="SAM" id="MobiDB-lite"/>
    </source>
</evidence>
<dbReference type="RefSeq" id="WP_116419170.1">
    <property type="nucleotide sequence ID" value="NZ_NBXC01000024.1"/>
</dbReference>
<evidence type="ECO:0000259" key="3">
    <source>
        <dbReference type="Pfam" id="PF13399"/>
    </source>
</evidence>
<dbReference type="Pfam" id="PF13399">
    <property type="entry name" value="LytR_C"/>
    <property type="match status" value="1"/>
</dbReference>
<evidence type="ECO:0000256" key="2">
    <source>
        <dbReference type="SAM" id="Phobius"/>
    </source>
</evidence>
<dbReference type="OrthoDB" id="5125199at2"/>
<organism evidence="4 5">
    <name type="scientific">Subtercola boreus</name>
    <dbReference type="NCBI Taxonomy" id="120213"/>
    <lineage>
        <taxon>Bacteria</taxon>
        <taxon>Bacillati</taxon>
        <taxon>Actinomycetota</taxon>
        <taxon>Actinomycetes</taxon>
        <taxon>Micrococcales</taxon>
        <taxon>Microbacteriaceae</taxon>
        <taxon>Subtercola</taxon>
    </lineage>
</organism>
<proteinExistence type="predicted"/>
<reference evidence="4 5" key="1">
    <citation type="submission" date="2017-04" db="EMBL/GenBank/DDBJ databases">
        <title>Comparative genome analysis of Subtercola boreus.</title>
        <authorList>
            <person name="Cho Y.-J."/>
            <person name="Cho A."/>
            <person name="Kim O.-S."/>
            <person name="Lee J.-I."/>
        </authorList>
    </citation>
    <scope>NUCLEOTIDE SEQUENCE [LARGE SCALE GENOMIC DNA]</scope>
    <source>
        <strain evidence="4 5">P28004</strain>
    </source>
</reference>
<evidence type="ECO:0000313" key="4">
    <source>
        <dbReference type="EMBL" id="RFA25939.1"/>
    </source>
</evidence>
<feature type="transmembrane region" description="Helical" evidence="2">
    <location>
        <begin position="32"/>
        <end position="56"/>
    </location>
</feature>
<dbReference type="EMBL" id="NBXE01000029">
    <property type="protein sequence ID" value="RFA25939.1"/>
    <property type="molecule type" value="Genomic_DNA"/>
</dbReference>
<keyword evidence="2" id="KW-1133">Transmembrane helix</keyword>
<feature type="region of interest" description="Disordered" evidence="1">
    <location>
        <begin position="1"/>
        <end position="26"/>
    </location>
</feature>